<organism evidence="1 2">
    <name type="scientific">Pseudomonas savastanoi</name>
    <name type="common">Pseudomonas syringae pv. savastanoi</name>
    <dbReference type="NCBI Taxonomy" id="29438"/>
    <lineage>
        <taxon>Bacteria</taxon>
        <taxon>Pseudomonadati</taxon>
        <taxon>Pseudomonadota</taxon>
        <taxon>Gammaproteobacteria</taxon>
        <taxon>Pseudomonadales</taxon>
        <taxon>Pseudomonadaceae</taxon>
        <taxon>Pseudomonas</taxon>
    </lineage>
</organism>
<proteinExistence type="predicted"/>
<evidence type="ECO:0000313" key="1">
    <source>
        <dbReference type="EMBL" id="RMT18421.1"/>
    </source>
</evidence>
<name>A0A3M5J595_PSESS</name>
<gene>
    <name evidence="1" type="ORF">ALP51_103019</name>
</gene>
<reference evidence="1 2" key="1">
    <citation type="submission" date="2018-08" db="EMBL/GenBank/DDBJ databases">
        <title>Recombination of ecologically and evolutionarily significant loci maintains genetic cohesion in the Pseudomonas syringae species complex.</title>
        <authorList>
            <person name="Dillon M."/>
            <person name="Thakur S."/>
            <person name="Almeida R.N.D."/>
            <person name="Weir B.S."/>
            <person name="Guttman D.S."/>
        </authorList>
    </citation>
    <scope>NUCLEOTIDE SEQUENCE [LARGE SCALE GENOMIC DNA]</scope>
    <source>
        <strain evidence="1 2">ICMP 13684</strain>
    </source>
</reference>
<dbReference type="Proteomes" id="UP000278180">
    <property type="component" value="Unassembled WGS sequence"/>
</dbReference>
<evidence type="ECO:0000313" key="2">
    <source>
        <dbReference type="Proteomes" id="UP000278180"/>
    </source>
</evidence>
<comment type="caution">
    <text evidence="1">The sequence shown here is derived from an EMBL/GenBank/DDBJ whole genome shotgun (WGS) entry which is preliminary data.</text>
</comment>
<sequence length="83" mass="8885">MRMVHDGECAYEFSAWSLHSIALHSPPALLPVSVLAELKPGSCLYLSRSMGAATGELGSCLPKADALLCNPNEFDLEGTPPWL</sequence>
<dbReference type="AlphaFoldDB" id="A0A3M5J595"/>
<accession>A0A3M5J595</accession>
<dbReference type="EMBL" id="RBTE01000564">
    <property type="protein sequence ID" value="RMT18421.1"/>
    <property type="molecule type" value="Genomic_DNA"/>
</dbReference>
<protein>
    <submittedName>
        <fullName evidence="1">Uncharacterized protein</fullName>
    </submittedName>
</protein>